<dbReference type="GO" id="GO:0009253">
    <property type="term" value="P:peptidoglycan catabolic process"/>
    <property type="evidence" value="ECO:0007669"/>
    <property type="project" value="TreeGrafter"/>
</dbReference>
<dbReference type="CDD" id="cd14485">
    <property type="entry name" value="mltA_like_LT_A"/>
    <property type="match status" value="1"/>
</dbReference>
<dbReference type="CDD" id="cd14668">
    <property type="entry name" value="mlta_B"/>
    <property type="match status" value="1"/>
</dbReference>
<gene>
    <name evidence="7" type="ORF">NITGR_90073</name>
</gene>
<evidence type="ECO:0000256" key="1">
    <source>
        <dbReference type="ARBA" id="ARBA00001420"/>
    </source>
</evidence>
<dbReference type="PANTHER" id="PTHR30124:SF0">
    <property type="entry name" value="MEMBRANE-BOUND LYTIC MUREIN TRANSGLYCOSYLASE A"/>
    <property type="match status" value="1"/>
</dbReference>
<evidence type="ECO:0000256" key="5">
    <source>
        <dbReference type="ARBA" id="ARBA00030918"/>
    </source>
</evidence>
<evidence type="ECO:0000256" key="3">
    <source>
        <dbReference type="ARBA" id="ARBA00023239"/>
    </source>
</evidence>
<keyword evidence="4" id="KW-0961">Cell wall biogenesis/degradation</keyword>
<dbReference type="Pfam" id="PF06725">
    <property type="entry name" value="3D"/>
    <property type="match status" value="1"/>
</dbReference>
<evidence type="ECO:0000256" key="2">
    <source>
        <dbReference type="ARBA" id="ARBA00012587"/>
    </source>
</evidence>
<dbReference type="InterPro" id="IPR010611">
    <property type="entry name" value="3D_dom"/>
</dbReference>
<keyword evidence="3" id="KW-0456">Lyase</keyword>
<evidence type="ECO:0000313" key="8">
    <source>
        <dbReference type="Proteomes" id="UP000011704"/>
    </source>
</evidence>
<dbReference type="EMBL" id="CAQJ01000099">
    <property type="protein sequence ID" value="CCQ91934.1"/>
    <property type="molecule type" value="Genomic_DNA"/>
</dbReference>
<dbReference type="SMART" id="SM00925">
    <property type="entry name" value="MltA"/>
    <property type="match status" value="1"/>
</dbReference>
<dbReference type="Pfam" id="PF03562">
    <property type="entry name" value="MltA"/>
    <property type="match status" value="1"/>
</dbReference>
<dbReference type="HOGENOM" id="CLU_037751_1_1_0"/>
<dbReference type="InterPro" id="IPR005300">
    <property type="entry name" value="MltA_B"/>
</dbReference>
<dbReference type="GO" id="GO:0009254">
    <property type="term" value="P:peptidoglycan turnover"/>
    <property type="evidence" value="ECO:0007669"/>
    <property type="project" value="InterPro"/>
</dbReference>
<sequence>MQRRAPSKREGNENGFTVPPGTFAIVFFLFFSSCATPSPYMAGDSTSVGYQTTSAPHSSGSTSVLPPTRPDQAKHWLHQIEESQKQNVDSLPYAVHYEADTLDEAEPLVQPDSPANDKIRVFTDKTFAPPPEVETRDSDNWNELEFVNAPRFFDDMSRGTLLQAIDRQLSAFRFANLDERLRLGSRTVTKRDLKETLIAFRRLLVSGLSPEEFSRAVEEQFEIIEAGKGRRGRKRMQFTGYYTPIVDASRYRSHEYSYPLYRKPKQAPTRRVIWTQPESNRDYGYHLSSRTRNLLLTRKEIDGDYVLRDRNLEIAWLKDDLDRYFLHIQGSGYLRFPDGTVQAVRFNGSNELPYKSVGRQMIKDGVITEGEGSMQGIKAYFQRNPEHIPRYLFQNRRYIFFELADQGPTGSAGVELVPGRALATDKRLYPGGGLAFISATKPVLDENNRIIGWKPFSRFVLDQDTGSAIKGPGRADLYFGVGDAAGVAAGHYNQHGKIVYLLRKK</sequence>
<dbReference type="STRING" id="1266370.NITGR_90073"/>
<dbReference type="AlphaFoldDB" id="M1ZEE4"/>
<dbReference type="Proteomes" id="UP000011704">
    <property type="component" value="Unassembled WGS sequence"/>
</dbReference>
<evidence type="ECO:0000259" key="6">
    <source>
        <dbReference type="SMART" id="SM00925"/>
    </source>
</evidence>
<dbReference type="OrthoDB" id="9783686at2"/>
<feature type="domain" description="Lytic transglycosylase MltA" evidence="6">
    <location>
        <begin position="245"/>
        <end position="402"/>
    </location>
</feature>
<dbReference type="InterPro" id="IPR026044">
    <property type="entry name" value="MltA"/>
</dbReference>
<dbReference type="GO" id="GO:0008933">
    <property type="term" value="F:peptidoglycan lytic transglycosylase activity"/>
    <property type="evidence" value="ECO:0007669"/>
    <property type="project" value="TreeGrafter"/>
</dbReference>
<dbReference type="GO" id="GO:0019867">
    <property type="term" value="C:outer membrane"/>
    <property type="evidence" value="ECO:0007669"/>
    <property type="project" value="InterPro"/>
</dbReference>
<dbReference type="Gene3D" id="2.40.40.10">
    <property type="entry name" value="RlpA-like domain"/>
    <property type="match status" value="1"/>
</dbReference>
<dbReference type="InterPro" id="IPR036908">
    <property type="entry name" value="RlpA-like_sf"/>
</dbReference>
<dbReference type="PROSITE" id="PS51257">
    <property type="entry name" value="PROKAR_LIPOPROTEIN"/>
    <property type="match status" value="1"/>
</dbReference>
<proteinExistence type="predicted"/>
<dbReference type="EC" id="4.2.2.n1" evidence="2"/>
<accession>M1ZEE4</accession>
<name>M1ZEE4_NITG3</name>
<dbReference type="PANTHER" id="PTHR30124">
    <property type="entry name" value="MEMBRANE-BOUND LYTIC MUREIN TRANSGLYCOSYLASE A"/>
    <property type="match status" value="1"/>
</dbReference>
<evidence type="ECO:0000256" key="4">
    <source>
        <dbReference type="ARBA" id="ARBA00023316"/>
    </source>
</evidence>
<comment type="caution">
    <text evidence="7">The sequence shown here is derived from an EMBL/GenBank/DDBJ whole genome shotgun (WGS) entry which is preliminary data.</text>
</comment>
<dbReference type="InParanoid" id="M1ZEE4"/>
<protein>
    <recommendedName>
        <fullName evidence="2">peptidoglycan lytic exotransglycosylase</fullName>
        <ecNumber evidence="2">4.2.2.n1</ecNumber>
    </recommendedName>
    <alternativeName>
        <fullName evidence="5">Murein hydrolase A</fullName>
    </alternativeName>
</protein>
<keyword evidence="8" id="KW-1185">Reference proteome</keyword>
<dbReference type="GO" id="GO:0071555">
    <property type="term" value="P:cell wall organization"/>
    <property type="evidence" value="ECO:0007669"/>
    <property type="project" value="UniProtKB-KW"/>
</dbReference>
<organism evidence="7 8">
    <name type="scientific">Nitrospina gracilis (strain 3/211)</name>
    <dbReference type="NCBI Taxonomy" id="1266370"/>
    <lineage>
        <taxon>Bacteria</taxon>
        <taxon>Pseudomonadati</taxon>
        <taxon>Nitrospinota/Tectimicrobiota group</taxon>
        <taxon>Nitrospinota</taxon>
        <taxon>Nitrospinia</taxon>
        <taxon>Nitrospinales</taxon>
        <taxon>Nitrospinaceae</taxon>
        <taxon>Nitrospina</taxon>
    </lineage>
</organism>
<reference evidence="7 8" key="1">
    <citation type="journal article" date="2013" name="Front. Microbiol.">
        <title>The genome of Nitrospina gracilis illuminates the metabolism and evolution of the major marine nitrite oxidizer.</title>
        <authorList>
            <person name="Luecker S."/>
            <person name="Nowka B."/>
            <person name="Rattei T."/>
            <person name="Spieck E."/>
            <person name="and Daims H."/>
        </authorList>
    </citation>
    <scope>NUCLEOTIDE SEQUENCE [LARGE SCALE GENOMIC DNA]</scope>
    <source>
        <strain evidence="7 8">3/211</strain>
    </source>
</reference>
<dbReference type="SUPFAM" id="SSF50685">
    <property type="entry name" value="Barwin-like endoglucanases"/>
    <property type="match status" value="1"/>
</dbReference>
<dbReference type="GO" id="GO:0004553">
    <property type="term" value="F:hydrolase activity, hydrolyzing O-glycosyl compounds"/>
    <property type="evidence" value="ECO:0007669"/>
    <property type="project" value="InterPro"/>
</dbReference>
<evidence type="ECO:0000313" key="7">
    <source>
        <dbReference type="EMBL" id="CCQ91934.1"/>
    </source>
</evidence>
<dbReference type="Gene3D" id="2.40.240.50">
    <property type="entry name" value="Barwin-like endoglucanases"/>
    <property type="match status" value="1"/>
</dbReference>
<comment type="catalytic activity">
    <reaction evidence="1">
        <text>Exolytic cleavage of the (1-&gt;4)-beta-glycosidic linkage between N-acetylmuramic acid (MurNAc) and N-acetylglucosamine (GlcNAc) residues in peptidoglycan, from either the reducing or the non-reducing ends of the peptidoglycan chains, with concomitant formation of a 1,6-anhydrobond in the MurNAc residue.</text>
        <dbReference type="EC" id="4.2.2.n1"/>
    </reaction>
</comment>
<dbReference type="FunCoup" id="M1ZEE4">
    <property type="interactions" value="79"/>
</dbReference>